<reference evidence="1" key="1">
    <citation type="submission" date="2022-10" db="EMBL/GenBank/DDBJ databases">
        <title>Culturing micro-colonial fungi from biological soil crusts in the Mojave desert and describing Neophaeococcomyces mojavensis, and introducing the new genera and species Taxawa tesnikishii.</title>
        <authorList>
            <person name="Kurbessoian T."/>
            <person name="Stajich J.E."/>
        </authorList>
    </citation>
    <scope>NUCLEOTIDE SEQUENCE</scope>
    <source>
        <strain evidence="1">JES_112</strain>
    </source>
</reference>
<dbReference type="EMBL" id="JAPDRQ010000044">
    <property type="protein sequence ID" value="KAJ9659070.1"/>
    <property type="molecule type" value="Genomic_DNA"/>
</dbReference>
<evidence type="ECO:0000313" key="2">
    <source>
        <dbReference type="Proteomes" id="UP001172386"/>
    </source>
</evidence>
<accession>A0ACC3AC90</accession>
<evidence type="ECO:0000313" key="1">
    <source>
        <dbReference type="EMBL" id="KAJ9659070.1"/>
    </source>
</evidence>
<proteinExistence type="predicted"/>
<gene>
    <name evidence="1" type="ORF">H2198_003359</name>
</gene>
<name>A0ACC3AC90_9EURO</name>
<keyword evidence="2" id="KW-1185">Reference proteome</keyword>
<organism evidence="1 2">
    <name type="scientific">Neophaeococcomyces mojaviensis</name>
    <dbReference type="NCBI Taxonomy" id="3383035"/>
    <lineage>
        <taxon>Eukaryota</taxon>
        <taxon>Fungi</taxon>
        <taxon>Dikarya</taxon>
        <taxon>Ascomycota</taxon>
        <taxon>Pezizomycotina</taxon>
        <taxon>Eurotiomycetes</taxon>
        <taxon>Chaetothyriomycetidae</taxon>
        <taxon>Chaetothyriales</taxon>
        <taxon>Chaetothyriales incertae sedis</taxon>
        <taxon>Neophaeococcomyces</taxon>
    </lineage>
</organism>
<dbReference type="Proteomes" id="UP001172386">
    <property type="component" value="Unassembled WGS sequence"/>
</dbReference>
<protein>
    <submittedName>
        <fullName evidence="1">Uncharacterized protein</fullName>
    </submittedName>
</protein>
<sequence>MPHLPSEETAPSNLTDKVAQESSDSTASDHPIHDENKGPVKATAQDHASKGPQIPSDQLPDAKGKDELKAKAAEMNK</sequence>
<comment type="caution">
    <text evidence="1">The sequence shown here is derived from an EMBL/GenBank/DDBJ whole genome shotgun (WGS) entry which is preliminary data.</text>
</comment>